<dbReference type="InterPro" id="IPR035959">
    <property type="entry name" value="RutC-like_sf"/>
</dbReference>
<comment type="similarity">
    <text evidence="1">Belongs to the RutC family.</text>
</comment>
<organism evidence="2 3">
    <name type="scientific">OM182 bacterium</name>
    <dbReference type="NCBI Taxonomy" id="2510334"/>
    <lineage>
        <taxon>Bacteria</taxon>
        <taxon>Pseudomonadati</taxon>
        <taxon>Pseudomonadota</taxon>
        <taxon>Gammaproteobacteria</taxon>
        <taxon>OMG group</taxon>
        <taxon>OM182 clade</taxon>
    </lineage>
</organism>
<dbReference type="GO" id="GO:0005829">
    <property type="term" value="C:cytosol"/>
    <property type="evidence" value="ECO:0007669"/>
    <property type="project" value="TreeGrafter"/>
</dbReference>
<protein>
    <submittedName>
        <fullName evidence="2">RidA family protein</fullName>
    </submittedName>
</protein>
<dbReference type="GO" id="GO:0019239">
    <property type="term" value="F:deaminase activity"/>
    <property type="evidence" value="ECO:0007669"/>
    <property type="project" value="TreeGrafter"/>
</dbReference>
<evidence type="ECO:0000313" key="3">
    <source>
        <dbReference type="Proteomes" id="UP000320404"/>
    </source>
</evidence>
<dbReference type="CDD" id="cd00448">
    <property type="entry name" value="YjgF_YER057c_UK114_family"/>
    <property type="match status" value="1"/>
</dbReference>
<evidence type="ECO:0000313" key="2">
    <source>
        <dbReference type="EMBL" id="RZO78258.1"/>
    </source>
</evidence>
<dbReference type="EMBL" id="SHAH01000002">
    <property type="protein sequence ID" value="RZO78258.1"/>
    <property type="molecule type" value="Genomic_DNA"/>
</dbReference>
<sequence length="127" mass="13453">MSDKQAIQTSDAPAAIGPYSQAIRSGSLLFCSGQIPLDPITMEIVSQDVADQAHQVFLNLSAVAEAAGSSLDAAVKLTIFLTDLDDFAVVNEIMSKYFKQPYPARATIQVSALPKAAQVEVEAILAL</sequence>
<reference evidence="2 3" key="1">
    <citation type="submission" date="2019-02" db="EMBL/GenBank/DDBJ databases">
        <title>Prokaryotic population dynamics and viral predation in marine succession experiment using metagenomics: the confinement effect.</title>
        <authorList>
            <person name="Haro-Moreno J.M."/>
            <person name="Rodriguez-Valera F."/>
            <person name="Lopez-Perez M."/>
        </authorList>
    </citation>
    <scope>NUCLEOTIDE SEQUENCE [LARGE SCALE GENOMIC DNA]</scope>
    <source>
        <strain evidence="2">MED-G158</strain>
    </source>
</reference>
<dbReference type="Pfam" id="PF01042">
    <property type="entry name" value="Ribonuc_L-PSP"/>
    <property type="match status" value="1"/>
</dbReference>
<dbReference type="NCBIfam" id="TIGR00004">
    <property type="entry name" value="Rid family detoxifying hydrolase"/>
    <property type="match status" value="1"/>
</dbReference>
<accession>A0A520S706</accession>
<dbReference type="InterPro" id="IPR006056">
    <property type="entry name" value="RidA"/>
</dbReference>
<dbReference type="AlphaFoldDB" id="A0A520S706"/>
<name>A0A520S706_9GAMM</name>
<dbReference type="FunFam" id="3.30.1330.40:FF:000001">
    <property type="entry name" value="L-PSP family endoribonuclease"/>
    <property type="match status" value="1"/>
</dbReference>
<gene>
    <name evidence="2" type="ORF">EVA69_00405</name>
</gene>
<dbReference type="Gene3D" id="3.30.1330.40">
    <property type="entry name" value="RutC-like"/>
    <property type="match status" value="1"/>
</dbReference>
<proteinExistence type="inferred from homology"/>
<dbReference type="PANTHER" id="PTHR11803:SF39">
    <property type="entry name" value="2-IMINOBUTANOATE_2-IMINOPROPANOATE DEAMINASE"/>
    <property type="match status" value="1"/>
</dbReference>
<dbReference type="Proteomes" id="UP000320404">
    <property type="component" value="Unassembled WGS sequence"/>
</dbReference>
<dbReference type="PANTHER" id="PTHR11803">
    <property type="entry name" value="2-IMINOBUTANOATE/2-IMINOPROPANOATE DEAMINASE RIDA"/>
    <property type="match status" value="1"/>
</dbReference>
<dbReference type="SUPFAM" id="SSF55298">
    <property type="entry name" value="YjgF-like"/>
    <property type="match status" value="1"/>
</dbReference>
<evidence type="ECO:0000256" key="1">
    <source>
        <dbReference type="ARBA" id="ARBA00010552"/>
    </source>
</evidence>
<dbReference type="InterPro" id="IPR006175">
    <property type="entry name" value="YjgF/YER057c/UK114"/>
</dbReference>
<comment type="caution">
    <text evidence="2">The sequence shown here is derived from an EMBL/GenBank/DDBJ whole genome shotgun (WGS) entry which is preliminary data.</text>
</comment>